<dbReference type="InterPro" id="IPR046357">
    <property type="entry name" value="PPIase_dom_sf"/>
</dbReference>
<dbReference type="GO" id="GO:0003755">
    <property type="term" value="F:peptidyl-prolyl cis-trans isomerase activity"/>
    <property type="evidence" value="ECO:0007669"/>
    <property type="project" value="UniProtKB-KW"/>
</dbReference>
<sequence>MALSPSPSHLLLSKPLFLSYRTSSGNPFVPKHRLACCYHNFDDHREVQSGHLLHYDKQVQRRFLLLISVSTSLSPTLPSLGKTKNKNPYDEMRLLEQNKRIQKENNAPEDFPNFVRKGFEVKVVTSENYVKRDSGLICWDFEVGKGDCPKAGQQVTFHYIGYNESGRRIDSTYLQGSPARIRMGTNALVPGFEEGIRDMRPGGKRRIIIPPELGPPVGPSTFFSSRQFEVFDVELLSVQDCVRRTIGFYSDLVCN</sequence>
<dbReference type="InterPro" id="IPR001179">
    <property type="entry name" value="PPIase_FKBP_dom"/>
</dbReference>
<organism evidence="3">
    <name type="scientific">Rhizophora mucronata</name>
    <name type="common">Asiatic mangrove</name>
    <dbReference type="NCBI Taxonomy" id="61149"/>
    <lineage>
        <taxon>Eukaryota</taxon>
        <taxon>Viridiplantae</taxon>
        <taxon>Streptophyta</taxon>
        <taxon>Embryophyta</taxon>
        <taxon>Tracheophyta</taxon>
        <taxon>Spermatophyta</taxon>
        <taxon>Magnoliopsida</taxon>
        <taxon>eudicotyledons</taxon>
        <taxon>Gunneridae</taxon>
        <taxon>Pentapetalae</taxon>
        <taxon>rosids</taxon>
        <taxon>fabids</taxon>
        <taxon>Malpighiales</taxon>
        <taxon>Rhizophoraceae</taxon>
        <taxon>Rhizophora</taxon>
    </lineage>
</organism>
<feature type="domain" description="PPIase FKBP-type" evidence="2">
    <location>
        <begin position="152"/>
        <end position="239"/>
    </location>
</feature>
<dbReference type="Gene3D" id="3.10.50.40">
    <property type="match status" value="1"/>
</dbReference>
<dbReference type="EMBL" id="GGEC01011674">
    <property type="protein sequence ID" value="MBW92157.1"/>
    <property type="molecule type" value="Transcribed_RNA"/>
</dbReference>
<evidence type="ECO:0000256" key="1">
    <source>
        <dbReference type="PROSITE-ProRule" id="PRU00277"/>
    </source>
</evidence>
<accession>A0A2P2JFB2</accession>
<dbReference type="SUPFAM" id="SSF54534">
    <property type="entry name" value="FKBP-like"/>
    <property type="match status" value="1"/>
</dbReference>
<comment type="catalytic activity">
    <reaction evidence="1">
        <text>[protein]-peptidylproline (omega=180) = [protein]-peptidylproline (omega=0)</text>
        <dbReference type="Rhea" id="RHEA:16237"/>
        <dbReference type="Rhea" id="RHEA-COMP:10747"/>
        <dbReference type="Rhea" id="RHEA-COMP:10748"/>
        <dbReference type="ChEBI" id="CHEBI:83833"/>
        <dbReference type="ChEBI" id="CHEBI:83834"/>
        <dbReference type="EC" id="5.2.1.8"/>
    </reaction>
</comment>
<reference evidence="3" key="1">
    <citation type="submission" date="2018-02" db="EMBL/GenBank/DDBJ databases">
        <title>Rhizophora mucronata_Transcriptome.</title>
        <authorList>
            <person name="Meera S.P."/>
            <person name="Sreeshan A."/>
            <person name="Augustine A."/>
        </authorList>
    </citation>
    <scope>NUCLEOTIDE SEQUENCE</scope>
    <source>
        <tissue evidence="3">Leaf</tissue>
    </source>
</reference>
<name>A0A2P2JFB2_RHIMU</name>
<dbReference type="PANTHER" id="PTHR47414:SF1">
    <property type="entry name" value="PEPTIDYL-PROLYL CIS-TRANS ISOMERASE FKBP20-2, CHLOROPLASTIC"/>
    <property type="match status" value="1"/>
</dbReference>
<dbReference type="AlphaFoldDB" id="A0A2P2JFB2"/>
<dbReference type="PANTHER" id="PTHR47414">
    <property type="entry name" value="PEPTIDYL-PROLYL CIS-TRANS ISOMERASE FKBP20-2, CHLOROPLASTIC"/>
    <property type="match status" value="1"/>
</dbReference>
<dbReference type="PROSITE" id="PS50059">
    <property type="entry name" value="FKBP_PPIASE"/>
    <property type="match status" value="1"/>
</dbReference>
<evidence type="ECO:0000313" key="3">
    <source>
        <dbReference type="EMBL" id="MBW92157.1"/>
    </source>
</evidence>
<keyword evidence="1" id="KW-0697">Rotamase</keyword>
<evidence type="ECO:0000259" key="2">
    <source>
        <dbReference type="PROSITE" id="PS50059"/>
    </source>
</evidence>
<dbReference type="InterPro" id="IPR044239">
    <property type="entry name" value="FKBP20-2-like"/>
</dbReference>
<dbReference type="EC" id="5.2.1.8" evidence="1"/>
<dbReference type="Pfam" id="PF00254">
    <property type="entry name" value="FKBP_C"/>
    <property type="match status" value="1"/>
</dbReference>
<proteinExistence type="predicted"/>
<keyword evidence="1" id="KW-0413">Isomerase</keyword>
<protein>
    <recommendedName>
        <fullName evidence="1">peptidylprolyl isomerase</fullName>
        <ecNumber evidence="1">5.2.1.8</ecNumber>
    </recommendedName>
</protein>